<dbReference type="InterPro" id="IPR016161">
    <property type="entry name" value="Ald_DH/histidinol_DH"/>
</dbReference>
<evidence type="ECO:0000313" key="10">
    <source>
        <dbReference type="Proteomes" id="UP000236655"/>
    </source>
</evidence>
<feature type="domain" description="Aldehyde dehydrogenase" evidence="8">
    <location>
        <begin position="24"/>
        <end position="425"/>
    </location>
</feature>
<dbReference type="InterPro" id="IPR016160">
    <property type="entry name" value="Ald_DH_CS_CYS"/>
</dbReference>
<accession>A0A2I7N8N9</accession>
<dbReference type="OrthoDB" id="6187633at2"/>
<feature type="active site" evidence="5 6">
    <location>
        <position position="211"/>
    </location>
</feature>
<dbReference type="Gene3D" id="3.40.605.10">
    <property type="entry name" value="Aldehyde Dehydrogenase, Chain A, domain 1"/>
    <property type="match status" value="1"/>
</dbReference>
<dbReference type="FunFam" id="3.40.309.10:FF:000003">
    <property type="entry name" value="Aldehyde dehydrogenase"/>
    <property type="match status" value="1"/>
</dbReference>
<evidence type="ECO:0000259" key="8">
    <source>
        <dbReference type="Pfam" id="PF00171"/>
    </source>
</evidence>
<dbReference type="AlphaFoldDB" id="A0A2I7N8N9"/>
<dbReference type="PANTHER" id="PTHR43570">
    <property type="entry name" value="ALDEHYDE DEHYDROGENASE"/>
    <property type="match status" value="1"/>
</dbReference>
<dbReference type="InterPro" id="IPR029510">
    <property type="entry name" value="Ald_DH_CS_GLU"/>
</dbReference>
<dbReference type="InterPro" id="IPR012394">
    <property type="entry name" value="Aldehyde_DH_NAD(P)"/>
</dbReference>
<evidence type="ECO:0000256" key="4">
    <source>
        <dbReference type="PIRNR" id="PIRNR036492"/>
    </source>
</evidence>
<evidence type="ECO:0000313" key="9">
    <source>
        <dbReference type="EMBL" id="AUR52827.1"/>
    </source>
</evidence>
<keyword evidence="10" id="KW-1185">Reference proteome</keyword>
<dbReference type="SUPFAM" id="SSF53720">
    <property type="entry name" value="ALDH-like"/>
    <property type="match status" value="1"/>
</dbReference>
<dbReference type="Pfam" id="PF00171">
    <property type="entry name" value="Aldedh"/>
    <property type="match status" value="1"/>
</dbReference>
<evidence type="ECO:0000256" key="6">
    <source>
        <dbReference type="PROSITE-ProRule" id="PRU10007"/>
    </source>
</evidence>
<dbReference type="PROSITE" id="PS00687">
    <property type="entry name" value="ALDEHYDE_DEHYDR_GLU"/>
    <property type="match status" value="1"/>
</dbReference>
<evidence type="ECO:0000256" key="7">
    <source>
        <dbReference type="RuleBase" id="RU003345"/>
    </source>
</evidence>
<dbReference type="Proteomes" id="UP000236655">
    <property type="component" value="Chromosome"/>
</dbReference>
<feature type="active site" evidence="5">
    <location>
        <position position="245"/>
    </location>
</feature>
<name>A0A2I7N8N9_9NEIS</name>
<gene>
    <name evidence="9" type="ORF">CUN60_11150</name>
</gene>
<dbReference type="InterPro" id="IPR016162">
    <property type="entry name" value="Ald_DH_N"/>
</dbReference>
<dbReference type="GO" id="GO:0005737">
    <property type="term" value="C:cytoplasm"/>
    <property type="evidence" value="ECO:0007669"/>
    <property type="project" value="TreeGrafter"/>
</dbReference>
<sequence>MDYALKIIEQREFFDSGITHDLNFRKKQLMQLKAAVEKYETAILDALYKDLGKSEFEAYSSEIGLVYKEIDFVYKNLHKWVKEKRVPSPLTIFYSRSSILRVPLGLVLIIAPWNYPFQLLISPLIGAIAAGNCITLKPSEISSNTTKVISAMISEFFAENYISIAEGDGVVVVPELITRGSFNHVFFTGSIVVGQQIASLCAKRLIPYTLELGGKSPAIIDKSANLKVAAKRLIWGKLFNCGQTCIAPDYVLIEASIYADFVQELINAAKELGADDFNHAGKIINKRQFERLISYLQHGKIIFGGAIDEENLQIGLTIIENPDFDSALMHEEIFGPILPLVKYASYNELIEILNINRYPLAVYLFSNDRKFREKIIHQLESGAIGINNCLYHFVNHNLPFGGVMYSGNGHYHGKFSFDVFSHPKALVRSSNFPDFSVKYPPYDKLKLKLLKLFT</sequence>
<reference evidence="10" key="1">
    <citation type="submission" date="2017-11" db="EMBL/GenBank/DDBJ databases">
        <authorList>
            <person name="Chan K.G."/>
            <person name="Lee L.S."/>
        </authorList>
    </citation>
    <scope>NUCLEOTIDE SEQUENCE [LARGE SCALE GENOMIC DNA]</scope>
    <source>
        <strain evidence="10">DSM 100970</strain>
    </source>
</reference>
<dbReference type="InterPro" id="IPR015590">
    <property type="entry name" value="Aldehyde_DH_dom"/>
</dbReference>
<keyword evidence="2 4" id="KW-0560">Oxidoreductase</keyword>
<evidence type="ECO:0000256" key="2">
    <source>
        <dbReference type="ARBA" id="ARBA00023002"/>
    </source>
</evidence>
<dbReference type="PROSITE" id="PS00070">
    <property type="entry name" value="ALDEHYDE_DEHYDR_CYS"/>
    <property type="match status" value="1"/>
</dbReference>
<dbReference type="FunFam" id="3.40.605.10:FF:000004">
    <property type="entry name" value="Aldehyde dehydrogenase"/>
    <property type="match status" value="1"/>
</dbReference>
<dbReference type="RefSeq" id="WP_102952114.1">
    <property type="nucleotide sequence ID" value="NZ_CP024847.1"/>
</dbReference>
<dbReference type="KEGG" id="nba:CUN60_11150"/>
<evidence type="ECO:0000256" key="3">
    <source>
        <dbReference type="ARBA" id="ARBA00023027"/>
    </source>
</evidence>
<dbReference type="Gene3D" id="3.40.309.10">
    <property type="entry name" value="Aldehyde Dehydrogenase, Chain A, domain 2"/>
    <property type="match status" value="1"/>
</dbReference>
<evidence type="ECO:0000256" key="1">
    <source>
        <dbReference type="ARBA" id="ARBA00009986"/>
    </source>
</evidence>
<dbReference type="EMBL" id="CP024847">
    <property type="protein sequence ID" value="AUR52827.1"/>
    <property type="molecule type" value="Genomic_DNA"/>
</dbReference>
<dbReference type="PIRSF" id="PIRSF036492">
    <property type="entry name" value="ALDH"/>
    <property type="match status" value="1"/>
</dbReference>
<protein>
    <recommendedName>
        <fullName evidence="4">Aldehyde dehydrogenase</fullName>
    </recommendedName>
</protein>
<dbReference type="GO" id="GO:0006081">
    <property type="term" value="P:aldehyde metabolic process"/>
    <property type="evidence" value="ECO:0007669"/>
    <property type="project" value="InterPro"/>
</dbReference>
<keyword evidence="3" id="KW-0520">NAD</keyword>
<comment type="similarity">
    <text evidence="1 4 7">Belongs to the aldehyde dehydrogenase family.</text>
</comment>
<dbReference type="GO" id="GO:0004029">
    <property type="term" value="F:aldehyde dehydrogenase (NAD+) activity"/>
    <property type="evidence" value="ECO:0007669"/>
    <property type="project" value="TreeGrafter"/>
</dbReference>
<organism evidence="9 10">
    <name type="scientific">Aquella oligotrophica</name>
    <dbReference type="NCBI Taxonomy" id="2067065"/>
    <lineage>
        <taxon>Bacteria</taxon>
        <taxon>Pseudomonadati</taxon>
        <taxon>Pseudomonadota</taxon>
        <taxon>Betaproteobacteria</taxon>
        <taxon>Neisseriales</taxon>
        <taxon>Neisseriaceae</taxon>
        <taxon>Aquella</taxon>
    </lineage>
</organism>
<evidence type="ECO:0000256" key="5">
    <source>
        <dbReference type="PIRSR" id="PIRSR036492-1"/>
    </source>
</evidence>
<proteinExistence type="inferred from homology"/>
<dbReference type="InterPro" id="IPR016163">
    <property type="entry name" value="Ald_DH_C"/>
</dbReference>
<dbReference type="PANTHER" id="PTHR43570:SF16">
    <property type="entry name" value="ALDEHYDE DEHYDROGENASE TYPE III, ISOFORM Q"/>
    <property type="match status" value="1"/>
</dbReference>